<name>A0A4Y2CJP2_ARAVE</name>
<accession>A0A4Y2CJP2</accession>
<proteinExistence type="predicted"/>
<keyword evidence="3" id="KW-1185">Reference proteome</keyword>
<reference evidence="2 3" key="1">
    <citation type="journal article" date="2019" name="Sci. Rep.">
        <title>Orb-weaving spider Araneus ventricosus genome elucidates the spidroin gene catalogue.</title>
        <authorList>
            <person name="Kono N."/>
            <person name="Nakamura H."/>
            <person name="Ohtoshi R."/>
            <person name="Moran D.A.P."/>
            <person name="Shinohara A."/>
            <person name="Yoshida Y."/>
            <person name="Fujiwara M."/>
            <person name="Mori M."/>
            <person name="Tomita M."/>
            <person name="Arakawa K."/>
        </authorList>
    </citation>
    <scope>NUCLEOTIDE SEQUENCE [LARGE SCALE GENOMIC DNA]</scope>
</reference>
<feature type="region of interest" description="Disordered" evidence="1">
    <location>
        <begin position="98"/>
        <end position="125"/>
    </location>
</feature>
<dbReference type="EMBL" id="BGPR01000204">
    <property type="protein sequence ID" value="GBM04590.1"/>
    <property type="molecule type" value="Genomic_DNA"/>
</dbReference>
<feature type="region of interest" description="Disordered" evidence="1">
    <location>
        <begin position="39"/>
        <end position="58"/>
    </location>
</feature>
<feature type="compositionally biased region" description="Acidic residues" evidence="1">
    <location>
        <begin position="98"/>
        <end position="119"/>
    </location>
</feature>
<dbReference type="AlphaFoldDB" id="A0A4Y2CJP2"/>
<evidence type="ECO:0000313" key="2">
    <source>
        <dbReference type="EMBL" id="GBM04590.1"/>
    </source>
</evidence>
<sequence length="125" mass="14203">MDRLKVIHTFERQRKAAPLKCFHLSNIRALHCYAPELEENGTSSEIQGPPGKKRNLKCPPPISQISNLQPLSDTQTVIRFFTTPNEYMLLPGQVAISEDSEEEDFISEEDAISEEDDISKEESQK</sequence>
<protein>
    <submittedName>
        <fullName evidence="2">Uncharacterized protein</fullName>
    </submittedName>
</protein>
<gene>
    <name evidence="2" type="ORF">AVEN_93987_1</name>
</gene>
<evidence type="ECO:0000313" key="3">
    <source>
        <dbReference type="Proteomes" id="UP000499080"/>
    </source>
</evidence>
<comment type="caution">
    <text evidence="2">The sequence shown here is derived from an EMBL/GenBank/DDBJ whole genome shotgun (WGS) entry which is preliminary data.</text>
</comment>
<dbReference type="Proteomes" id="UP000499080">
    <property type="component" value="Unassembled WGS sequence"/>
</dbReference>
<evidence type="ECO:0000256" key="1">
    <source>
        <dbReference type="SAM" id="MobiDB-lite"/>
    </source>
</evidence>
<organism evidence="2 3">
    <name type="scientific">Araneus ventricosus</name>
    <name type="common">Orbweaver spider</name>
    <name type="synonym">Epeira ventricosa</name>
    <dbReference type="NCBI Taxonomy" id="182803"/>
    <lineage>
        <taxon>Eukaryota</taxon>
        <taxon>Metazoa</taxon>
        <taxon>Ecdysozoa</taxon>
        <taxon>Arthropoda</taxon>
        <taxon>Chelicerata</taxon>
        <taxon>Arachnida</taxon>
        <taxon>Araneae</taxon>
        <taxon>Araneomorphae</taxon>
        <taxon>Entelegynae</taxon>
        <taxon>Araneoidea</taxon>
        <taxon>Araneidae</taxon>
        <taxon>Araneus</taxon>
    </lineage>
</organism>